<dbReference type="GeneID" id="28983560"/>
<dbReference type="AlphaFoldDB" id="A0A0J0XP68"/>
<evidence type="ECO:0008006" key="3">
    <source>
        <dbReference type="Google" id="ProtNLM"/>
    </source>
</evidence>
<organism evidence="1 2">
    <name type="scientific">Cutaneotrichosporon oleaginosum</name>
    <dbReference type="NCBI Taxonomy" id="879819"/>
    <lineage>
        <taxon>Eukaryota</taxon>
        <taxon>Fungi</taxon>
        <taxon>Dikarya</taxon>
        <taxon>Basidiomycota</taxon>
        <taxon>Agaricomycotina</taxon>
        <taxon>Tremellomycetes</taxon>
        <taxon>Trichosporonales</taxon>
        <taxon>Trichosporonaceae</taxon>
        <taxon>Cutaneotrichosporon</taxon>
    </lineage>
</organism>
<reference evidence="1 2" key="1">
    <citation type="submission" date="2015-03" db="EMBL/GenBank/DDBJ databases">
        <title>Genomics and transcriptomics of the oil-accumulating basidiomycete yeast T. oleaginosus allow insights into substrate utilization and the diverse evolutionary trajectories of mating systems in fungi.</title>
        <authorList>
            <consortium name="DOE Joint Genome Institute"/>
            <person name="Kourist R."/>
            <person name="Kracht O."/>
            <person name="Bracharz F."/>
            <person name="Lipzen A."/>
            <person name="Nolan M."/>
            <person name="Ohm R."/>
            <person name="Grigoriev I."/>
            <person name="Sun S."/>
            <person name="Heitman J."/>
            <person name="Bruck T."/>
            <person name="Nowrousian M."/>
        </authorList>
    </citation>
    <scope>NUCLEOTIDE SEQUENCE [LARGE SCALE GENOMIC DNA]</scope>
    <source>
        <strain evidence="1 2">IBC0246</strain>
    </source>
</reference>
<protein>
    <recommendedName>
        <fullName evidence="3">BTB domain-containing protein</fullName>
    </recommendedName>
</protein>
<dbReference type="OrthoDB" id="2574774at2759"/>
<evidence type="ECO:0000313" key="2">
    <source>
        <dbReference type="Proteomes" id="UP000053611"/>
    </source>
</evidence>
<sequence length="226" mass="26135">MSATPVSSDPNWTDGNFVITSSDGVKFKVKEYNLYWASPVFAEAHSRNFSGKEIELTDPELETAAILRLFLTVITTLHLPMDQFKDGDLTTLTNFLFFLRKWDAKQLFPFVLEYIHAAVKGAKLSPLHVFQLGAQIDDVDTCLVALRHTAGYDPWWGPWWTAEDDYRPFNACGWSLRFYKEHKIPAVYLLALNQSMGHSPTHPDGWFKEYLERAKKEEREWANRAW</sequence>
<dbReference type="RefSeq" id="XP_018279392.1">
    <property type="nucleotide sequence ID" value="XM_018422957.1"/>
</dbReference>
<proteinExistence type="predicted"/>
<gene>
    <name evidence="1" type="ORF">CC85DRAFT_285051</name>
</gene>
<evidence type="ECO:0000313" key="1">
    <source>
        <dbReference type="EMBL" id="KLT42901.1"/>
    </source>
</evidence>
<dbReference type="Proteomes" id="UP000053611">
    <property type="component" value="Unassembled WGS sequence"/>
</dbReference>
<keyword evidence="2" id="KW-1185">Reference proteome</keyword>
<dbReference type="EMBL" id="KQ087200">
    <property type="protein sequence ID" value="KLT42901.1"/>
    <property type="molecule type" value="Genomic_DNA"/>
</dbReference>
<accession>A0A0J0XP68</accession>
<name>A0A0J0XP68_9TREE</name>
<dbReference type="STRING" id="879819.A0A0J0XP68"/>